<reference evidence="1" key="1">
    <citation type="submission" date="2021-02" db="EMBL/GenBank/DDBJ databases">
        <authorList>
            <person name="Nowell W R."/>
        </authorList>
    </citation>
    <scope>NUCLEOTIDE SEQUENCE</scope>
</reference>
<proteinExistence type="predicted"/>
<evidence type="ECO:0000313" key="2">
    <source>
        <dbReference type="EMBL" id="CAF4018794.1"/>
    </source>
</evidence>
<dbReference type="Proteomes" id="UP000677228">
    <property type="component" value="Unassembled WGS sequence"/>
</dbReference>
<sequence length="331" mass="37586">MTCYVGVYSAFNTSLYLTAQSGSVSNVVMTNITQNQIQYCIIKRDTIYYNDGSQYDHTLYDVSSITNTYEQLTQRCTGFSSASDVGYGTCTPRSYEFYNISSLCICATKNCNYNFTTCQQSVQASRPSPLTSFFPQLTAPIQCQDSATINFYLNYMYVSVTTGACMYFPLNPDTNSYYNYYGRARFGIDFLGCDTYFKSNSVMCGVKYQPSEVFGSSTALQLRLTAEEYVYTIINAFTSNSQYPAQNSYYYNTQPYISTVGVSSTVYEGQNNTVFRIEQRDIVGNLQQYWYWCFCMTDYCNIDFTTCATGINYNSTSTTPLQPIIYPQNSK</sequence>
<dbReference type="EMBL" id="CAJNOK010014672">
    <property type="protein sequence ID" value="CAF1209744.1"/>
    <property type="molecule type" value="Genomic_DNA"/>
</dbReference>
<dbReference type="Proteomes" id="UP000682733">
    <property type="component" value="Unassembled WGS sequence"/>
</dbReference>
<evidence type="ECO:0000313" key="1">
    <source>
        <dbReference type="EMBL" id="CAF1209744.1"/>
    </source>
</evidence>
<dbReference type="AlphaFoldDB" id="A0A8S2EM37"/>
<organism evidence="1 3">
    <name type="scientific">Didymodactylos carnosus</name>
    <dbReference type="NCBI Taxonomy" id="1234261"/>
    <lineage>
        <taxon>Eukaryota</taxon>
        <taxon>Metazoa</taxon>
        <taxon>Spiralia</taxon>
        <taxon>Gnathifera</taxon>
        <taxon>Rotifera</taxon>
        <taxon>Eurotatoria</taxon>
        <taxon>Bdelloidea</taxon>
        <taxon>Philodinida</taxon>
        <taxon>Philodinidae</taxon>
        <taxon>Didymodactylos</taxon>
    </lineage>
</organism>
<accession>A0A8S2EM37</accession>
<protein>
    <submittedName>
        <fullName evidence="1">Uncharacterized protein</fullName>
    </submittedName>
</protein>
<gene>
    <name evidence="1" type="ORF">OVA965_LOCUS24390</name>
    <name evidence="2" type="ORF">TMI583_LOCUS25110</name>
</gene>
<dbReference type="EMBL" id="CAJOBA010036206">
    <property type="protein sequence ID" value="CAF4018794.1"/>
    <property type="molecule type" value="Genomic_DNA"/>
</dbReference>
<evidence type="ECO:0000313" key="3">
    <source>
        <dbReference type="Proteomes" id="UP000677228"/>
    </source>
</evidence>
<name>A0A8S2EM37_9BILA</name>
<comment type="caution">
    <text evidence="1">The sequence shown here is derived from an EMBL/GenBank/DDBJ whole genome shotgun (WGS) entry which is preliminary data.</text>
</comment>